<accession>A0A8X6Y2J6</accession>
<comment type="caution">
    <text evidence="1">The sequence shown here is derived from an EMBL/GenBank/DDBJ whole genome shotgun (WGS) entry which is preliminary data.</text>
</comment>
<protein>
    <submittedName>
        <fullName evidence="1">Uncharacterized protein</fullName>
    </submittedName>
</protein>
<dbReference type="AlphaFoldDB" id="A0A8X6Y2J6"/>
<sequence length="99" mass="12057">MEIFHPNSESWQKLAEESISEYYICDDGDDIERLCLYDLKAMQEGFRYKRMKYLETFRKNRDREVFLELKNLDKTQNAVLKRIKEIEEICCAFSDYDYS</sequence>
<dbReference type="EMBL" id="BMAV01015464">
    <property type="protein sequence ID" value="GFY64886.1"/>
    <property type="molecule type" value="Genomic_DNA"/>
</dbReference>
<gene>
    <name evidence="1" type="ORF">TNIN_326521</name>
</gene>
<name>A0A8X6Y2J6_9ARAC</name>
<evidence type="ECO:0000313" key="1">
    <source>
        <dbReference type="EMBL" id="GFY64886.1"/>
    </source>
</evidence>
<evidence type="ECO:0000313" key="2">
    <source>
        <dbReference type="Proteomes" id="UP000886998"/>
    </source>
</evidence>
<organism evidence="1 2">
    <name type="scientific">Trichonephila inaurata madagascariensis</name>
    <dbReference type="NCBI Taxonomy" id="2747483"/>
    <lineage>
        <taxon>Eukaryota</taxon>
        <taxon>Metazoa</taxon>
        <taxon>Ecdysozoa</taxon>
        <taxon>Arthropoda</taxon>
        <taxon>Chelicerata</taxon>
        <taxon>Arachnida</taxon>
        <taxon>Araneae</taxon>
        <taxon>Araneomorphae</taxon>
        <taxon>Entelegynae</taxon>
        <taxon>Araneoidea</taxon>
        <taxon>Nephilidae</taxon>
        <taxon>Trichonephila</taxon>
        <taxon>Trichonephila inaurata</taxon>
    </lineage>
</organism>
<proteinExistence type="predicted"/>
<dbReference type="Proteomes" id="UP000886998">
    <property type="component" value="Unassembled WGS sequence"/>
</dbReference>
<keyword evidence="2" id="KW-1185">Reference proteome</keyword>
<reference evidence="1" key="1">
    <citation type="submission" date="2020-08" db="EMBL/GenBank/DDBJ databases">
        <title>Multicomponent nature underlies the extraordinary mechanical properties of spider dragline silk.</title>
        <authorList>
            <person name="Kono N."/>
            <person name="Nakamura H."/>
            <person name="Mori M."/>
            <person name="Yoshida Y."/>
            <person name="Ohtoshi R."/>
            <person name="Malay A.D."/>
            <person name="Moran D.A.P."/>
            <person name="Tomita M."/>
            <person name="Numata K."/>
            <person name="Arakawa K."/>
        </authorList>
    </citation>
    <scope>NUCLEOTIDE SEQUENCE</scope>
</reference>